<dbReference type="EMBL" id="BAAFGZ010000354">
    <property type="protein sequence ID" value="GAB0138070.1"/>
    <property type="molecule type" value="Genomic_DNA"/>
</dbReference>
<gene>
    <name evidence="2" type="primary">g6316</name>
    <name evidence="2" type="ORF">EsDP_00006316</name>
</gene>
<proteinExistence type="predicted"/>
<sequence>MRGLALRRNTVNFHVEYSDEHRIGAARFHHIQTTMFVYMVVFITLLKRNGAPDVTSDAEGNGDAANDDTDNDTDSDTNSDSDALYYTQDIVEEVVKEFPQLERVFQAIIEYPQEIGDISLYVADDFGIAPSVFFRAAWRTFNLRQRRE</sequence>
<organism evidence="2 3">
    <name type="scientific">Epichloe bromicola</name>
    <dbReference type="NCBI Taxonomy" id="79588"/>
    <lineage>
        <taxon>Eukaryota</taxon>
        <taxon>Fungi</taxon>
        <taxon>Dikarya</taxon>
        <taxon>Ascomycota</taxon>
        <taxon>Pezizomycotina</taxon>
        <taxon>Sordariomycetes</taxon>
        <taxon>Hypocreomycetidae</taxon>
        <taxon>Hypocreales</taxon>
        <taxon>Clavicipitaceae</taxon>
        <taxon>Epichloe</taxon>
    </lineage>
</organism>
<name>A0ABQ0CXA7_9HYPO</name>
<protein>
    <submittedName>
        <fullName evidence="2">Uncharacterized protein</fullName>
    </submittedName>
</protein>
<accession>A0ABQ0CXA7</accession>
<dbReference type="Proteomes" id="UP001562357">
    <property type="component" value="Unassembled WGS sequence"/>
</dbReference>
<evidence type="ECO:0000313" key="2">
    <source>
        <dbReference type="EMBL" id="GAB0138070.1"/>
    </source>
</evidence>
<feature type="compositionally biased region" description="Acidic residues" evidence="1">
    <location>
        <begin position="65"/>
        <end position="79"/>
    </location>
</feature>
<feature type="region of interest" description="Disordered" evidence="1">
    <location>
        <begin position="53"/>
        <end position="81"/>
    </location>
</feature>
<evidence type="ECO:0000313" key="3">
    <source>
        <dbReference type="Proteomes" id="UP001562357"/>
    </source>
</evidence>
<reference evidence="3" key="1">
    <citation type="submission" date="2024-06" db="EMBL/GenBank/DDBJ databases">
        <title>Draft Genome Sequences of Epichloe bromicola Strains Isolated from Elymus ciliaris.</title>
        <authorList>
            <consortium name="Epichloe bromicola genome sequencing consortium"/>
            <person name="Miura A."/>
            <person name="Imano S."/>
            <person name="Ashida A."/>
            <person name="Sato I."/>
            <person name="Chiba S."/>
            <person name="Tanaka A."/>
            <person name="Camagna M."/>
            <person name="Takemoto D."/>
        </authorList>
    </citation>
    <scope>NUCLEOTIDE SEQUENCE [LARGE SCALE GENOMIC DNA]</scope>
    <source>
        <strain evidence="3">DP</strain>
    </source>
</reference>
<evidence type="ECO:0000256" key="1">
    <source>
        <dbReference type="SAM" id="MobiDB-lite"/>
    </source>
</evidence>
<keyword evidence="3" id="KW-1185">Reference proteome</keyword>
<comment type="caution">
    <text evidence="2">The sequence shown here is derived from an EMBL/GenBank/DDBJ whole genome shotgun (WGS) entry which is preliminary data.</text>
</comment>